<feature type="transmembrane region" description="Helical" evidence="7">
    <location>
        <begin position="165"/>
        <end position="184"/>
    </location>
</feature>
<name>A0ABT1SCR5_9FIRM</name>
<feature type="transmembrane region" description="Helical" evidence="7">
    <location>
        <begin position="91"/>
        <end position="121"/>
    </location>
</feature>
<organism evidence="8 9">
    <name type="scientific">Tissierella carlieri</name>
    <dbReference type="NCBI Taxonomy" id="689904"/>
    <lineage>
        <taxon>Bacteria</taxon>
        <taxon>Bacillati</taxon>
        <taxon>Bacillota</taxon>
        <taxon>Tissierellia</taxon>
        <taxon>Tissierellales</taxon>
        <taxon>Tissierellaceae</taxon>
        <taxon>Tissierella</taxon>
    </lineage>
</organism>
<feature type="transmembrane region" description="Helical" evidence="7">
    <location>
        <begin position="359"/>
        <end position="381"/>
    </location>
</feature>
<dbReference type="PANTHER" id="PTHR42925:SF2">
    <property type="entry name" value="NA+ DRIVEN MULTIDRUG EFFLUX PUMP"/>
    <property type="match status" value="1"/>
</dbReference>
<feature type="transmembrane region" description="Helical" evidence="7">
    <location>
        <begin position="393"/>
        <end position="413"/>
    </location>
</feature>
<evidence type="ECO:0000313" key="8">
    <source>
        <dbReference type="EMBL" id="MCQ4924266.1"/>
    </source>
</evidence>
<keyword evidence="6 7" id="KW-0472">Membrane</keyword>
<dbReference type="NCBIfam" id="TIGR00797">
    <property type="entry name" value="matE"/>
    <property type="match status" value="1"/>
</dbReference>
<feature type="transmembrane region" description="Helical" evidence="7">
    <location>
        <begin position="56"/>
        <end position="79"/>
    </location>
</feature>
<dbReference type="InterPro" id="IPR048279">
    <property type="entry name" value="MdtK-like"/>
</dbReference>
<evidence type="ECO:0000313" key="9">
    <source>
        <dbReference type="Proteomes" id="UP001524478"/>
    </source>
</evidence>
<dbReference type="InterPro" id="IPR047135">
    <property type="entry name" value="YsiQ"/>
</dbReference>
<gene>
    <name evidence="8" type="ORF">NE686_14280</name>
</gene>
<dbReference type="EMBL" id="JANGAC010000011">
    <property type="protein sequence ID" value="MCQ4924266.1"/>
    <property type="molecule type" value="Genomic_DNA"/>
</dbReference>
<keyword evidence="3" id="KW-1003">Cell membrane</keyword>
<evidence type="ECO:0000256" key="5">
    <source>
        <dbReference type="ARBA" id="ARBA00022989"/>
    </source>
</evidence>
<comment type="caution">
    <text evidence="8">The sequence shown here is derived from an EMBL/GenBank/DDBJ whole genome shotgun (WGS) entry which is preliminary data.</text>
</comment>
<protein>
    <submittedName>
        <fullName evidence="8">MATE family efflux transporter</fullName>
    </submittedName>
</protein>
<comment type="subcellular location">
    <subcellularLocation>
        <location evidence="1">Cell membrane</location>
        <topology evidence="1">Multi-pass membrane protein</topology>
    </subcellularLocation>
</comment>
<dbReference type="PANTHER" id="PTHR42925">
    <property type="entry name" value="MULTIDRUG AND TOXIN EFFLUX PROTEIN MATE FAMILY"/>
    <property type="match status" value="1"/>
</dbReference>
<dbReference type="CDD" id="cd13134">
    <property type="entry name" value="MATE_like_8"/>
    <property type="match status" value="1"/>
</dbReference>
<reference evidence="8 9" key="1">
    <citation type="submission" date="2022-06" db="EMBL/GenBank/DDBJ databases">
        <title>Isolation of gut microbiota from human fecal samples.</title>
        <authorList>
            <person name="Pamer E.G."/>
            <person name="Barat B."/>
            <person name="Waligurski E."/>
            <person name="Medina S."/>
            <person name="Paddock L."/>
            <person name="Mostad J."/>
        </authorList>
    </citation>
    <scope>NUCLEOTIDE SEQUENCE [LARGE SCALE GENOMIC DNA]</scope>
    <source>
        <strain evidence="8 9">DFI.7.95</strain>
    </source>
</reference>
<evidence type="ECO:0000256" key="2">
    <source>
        <dbReference type="ARBA" id="ARBA00022448"/>
    </source>
</evidence>
<evidence type="ECO:0000256" key="4">
    <source>
        <dbReference type="ARBA" id="ARBA00022692"/>
    </source>
</evidence>
<feature type="transmembrane region" description="Helical" evidence="7">
    <location>
        <begin position="196"/>
        <end position="216"/>
    </location>
</feature>
<keyword evidence="2" id="KW-0813">Transport</keyword>
<keyword evidence="9" id="KW-1185">Reference proteome</keyword>
<evidence type="ECO:0000256" key="1">
    <source>
        <dbReference type="ARBA" id="ARBA00004651"/>
    </source>
</evidence>
<feature type="transmembrane region" description="Helical" evidence="7">
    <location>
        <begin position="133"/>
        <end position="153"/>
    </location>
</feature>
<proteinExistence type="predicted"/>
<evidence type="ECO:0000256" key="7">
    <source>
        <dbReference type="SAM" id="Phobius"/>
    </source>
</evidence>
<dbReference type="Pfam" id="PF01554">
    <property type="entry name" value="MatE"/>
    <property type="match status" value="2"/>
</dbReference>
<feature type="transmembrane region" description="Helical" evidence="7">
    <location>
        <begin position="320"/>
        <end position="339"/>
    </location>
</feature>
<sequence>MKQFWKDKKFLKDMLVIAIPIALQNLITSSLNMVDTLMISELGKSSIAAVGLANQLFFFYSLIIFGINSGSSIFISQFWGKNDTENIKRVLGLAVSLSALSGLIFTMVAFFCPEIVMRFFIKEEIVVRLGSDYLRIVSLSYIITGISFAFSIASRSIGHPKMPMVVSAISFITNTIFNYLLIFGHFGFPELGVKGAAYGTLIARIVEISFILYFVYTGIKPLAATLKELTDWTKEFVNRYLKTTYPVIINETFWALGQVMYSAAYARMGAEATAAVQVASTIQNIFFVMVRGLANACTVMVGNKIGAGDEEEAYNYAIQFLTMSTIAGLALGAILGLTPDLTLKLFRNLELDVYNLSRKLLMVAGIFYFIRTFNSTLIVGVLRGGGDTSFSMYLEMGAVWLIGVPLAFIGVLLLKLPVYIVFILVSFEEIVKAVIGLPRVKSKKWIRNIT</sequence>
<dbReference type="PIRSF" id="PIRSF006603">
    <property type="entry name" value="DinF"/>
    <property type="match status" value="1"/>
</dbReference>
<keyword evidence="5 7" id="KW-1133">Transmembrane helix</keyword>
<dbReference type="RefSeq" id="WP_256312037.1">
    <property type="nucleotide sequence ID" value="NZ_JANGAC010000011.1"/>
</dbReference>
<accession>A0ABT1SCR5</accession>
<evidence type="ECO:0000256" key="3">
    <source>
        <dbReference type="ARBA" id="ARBA00022475"/>
    </source>
</evidence>
<dbReference type="InterPro" id="IPR002528">
    <property type="entry name" value="MATE_fam"/>
</dbReference>
<dbReference type="Proteomes" id="UP001524478">
    <property type="component" value="Unassembled WGS sequence"/>
</dbReference>
<keyword evidence="4 7" id="KW-0812">Transmembrane</keyword>
<evidence type="ECO:0000256" key="6">
    <source>
        <dbReference type="ARBA" id="ARBA00023136"/>
    </source>
</evidence>